<reference evidence="2" key="1">
    <citation type="journal article" date="2023" name="Mol. Phylogenet. Evol.">
        <title>Genome-scale phylogeny and comparative genomics of the fungal order Sordariales.</title>
        <authorList>
            <person name="Hensen N."/>
            <person name="Bonometti L."/>
            <person name="Westerberg I."/>
            <person name="Brannstrom I.O."/>
            <person name="Guillou S."/>
            <person name="Cros-Aarteil S."/>
            <person name="Calhoun S."/>
            <person name="Haridas S."/>
            <person name="Kuo A."/>
            <person name="Mondo S."/>
            <person name="Pangilinan J."/>
            <person name="Riley R."/>
            <person name="LaButti K."/>
            <person name="Andreopoulos B."/>
            <person name="Lipzen A."/>
            <person name="Chen C."/>
            <person name="Yan M."/>
            <person name="Daum C."/>
            <person name="Ng V."/>
            <person name="Clum A."/>
            <person name="Steindorff A."/>
            <person name="Ohm R.A."/>
            <person name="Martin F."/>
            <person name="Silar P."/>
            <person name="Natvig D.O."/>
            <person name="Lalanne C."/>
            <person name="Gautier V."/>
            <person name="Ament-Velasquez S.L."/>
            <person name="Kruys A."/>
            <person name="Hutchinson M.I."/>
            <person name="Powell A.J."/>
            <person name="Barry K."/>
            <person name="Miller A.N."/>
            <person name="Grigoriev I.V."/>
            <person name="Debuchy R."/>
            <person name="Gladieux P."/>
            <person name="Hiltunen Thoren M."/>
            <person name="Johannesson H."/>
        </authorList>
    </citation>
    <scope>NUCLEOTIDE SEQUENCE</scope>
    <source>
        <strain evidence="2">CBS 315.58</strain>
    </source>
</reference>
<name>A0AAN7AZH5_9PEZI</name>
<protein>
    <submittedName>
        <fullName evidence="2">Uncharacterized protein</fullName>
    </submittedName>
</protein>
<dbReference type="AlphaFoldDB" id="A0AAN7AZH5"/>
<proteinExistence type="predicted"/>
<comment type="caution">
    <text evidence="2">The sequence shown here is derived from an EMBL/GenBank/DDBJ whole genome shotgun (WGS) entry which is preliminary data.</text>
</comment>
<dbReference type="EMBL" id="MU863877">
    <property type="protein sequence ID" value="KAK4205343.1"/>
    <property type="molecule type" value="Genomic_DNA"/>
</dbReference>
<gene>
    <name evidence="2" type="ORF">QBC40DRAFT_51060</name>
</gene>
<evidence type="ECO:0000313" key="3">
    <source>
        <dbReference type="Proteomes" id="UP001303160"/>
    </source>
</evidence>
<accession>A0AAN7AZH5</accession>
<dbReference type="Proteomes" id="UP001303160">
    <property type="component" value="Unassembled WGS sequence"/>
</dbReference>
<evidence type="ECO:0000313" key="2">
    <source>
        <dbReference type="EMBL" id="KAK4205343.1"/>
    </source>
</evidence>
<organism evidence="2 3">
    <name type="scientific">Triangularia verruculosa</name>
    <dbReference type="NCBI Taxonomy" id="2587418"/>
    <lineage>
        <taxon>Eukaryota</taxon>
        <taxon>Fungi</taxon>
        <taxon>Dikarya</taxon>
        <taxon>Ascomycota</taxon>
        <taxon>Pezizomycotina</taxon>
        <taxon>Sordariomycetes</taxon>
        <taxon>Sordariomycetidae</taxon>
        <taxon>Sordariales</taxon>
        <taxon>Podosporaceae</taxon>
        <taxon>Triangularia</taxon>
    </lineage>
</organism>
<reference evidence="2" key="2">
    <citation type="submission" date="2023-05" db="EMBL/GenBank/DDBJ databases">
        <authorList>
            <consortium name="Lawrence Berkeley National Laboratory"/>
            <person name="Steindorff A."/>
            <person name="Hensen N."/>
            <person name="Bonometti L."/>
            <person name="Westerberg I."/>
            <person name="Brannstrom I.O."/>
            <person name="Guillou S."/>
            <person name="Cros-Aarteil S."/>
            <person name="Calhoun S."/>
            <person name="Haridas S."/>
            <person name="Kuo A."/>
            <person name="Mondo S."/>
            <person name="Pangilinan J."/>
            <person name="Riley R."/>
            <person name="Labutti K."/>
            <person name="Andreopoulos B."/>
            <person name="Lipzen A."/>
            <person name="Chen C."/>
            <person name="Yanf M."/>
            <person name="Daum C."/>
            <person name="Ng V."/>
            <person name="Clum A."/>
            <person name="Ohm R."/>
            <person name="Martin F."/>
            <person name="Silar P."/>
            <person name="Natvig D."/>
            <person name="Lalanne C."/>
            <person name="Gautier V."/>
            <person name="Ament-Velasquez S.L."/>
            <person name="Kruys A."/>
            <person name="Hutchinson M.I."/>
            <person name="Powell A.J."/>
            <person name="Barry K."/>
            <person name="Miller A.N."/>
            <person name="Grigoriev I.V."/>
            <person name="Debuchy R."/>
            <person name="Gladieux P."/>
            <person name="Thoren M.H."/>
            <person name="Johannesson H."/>
        </authorList>
    </citation>
    <scope>NUCLEOTIDE SEQUENCE</scope>
    <source>
        <strain evidence="2">CBS 315.58</strain>
    </source>
</reference>
<keyword evidence="3" id="KW-1185">Reference proteome</keyword>
<evidence type="ECO:0000256" key="1">
    <source>
        <dbReference type="SAM" id="MobiDB-lite"/>
    </source>
</evidence>
<sequence length="283" mass="31618">MDIYNQDDASLSLRSTQIRHIWGLLLSLGSLVDRRGDKSCQTETMTWFRVHRSMTEYIGGCMQTAVHSARSALDYHDRPEEWLAGMNCCCFWVPWGDALLHSDRLNVPTVCIDTNNWHVDRTALYLHRFYISVYGTCWSPFLATALLPTNGLSTCCSVPKLGSERYKNVSVSGQRRPTACHDEQVDWQKEIQMRQQQEEDRHGTMEDQLNTTRGRDLHALAQPRRYTDGMMAAGGKVDFAGEASGRPGLSVGSTAGLTDAKSSRGLGNPSGHTEFEGRGLWGG</sequence>
<feature type="region of interest" description="Disordered" evidence="1">
    <location>
        <begin position="244"/>
        <end position="283"/>
    </location>
</feature>